<protein>
    <submittedName>
        <fullName evidence="1">Putative LOC100202107 [Hydra vulgaris]</fullName>
    </submittedName>
</protein>
<evidence type="ECO:0000313" key="1">
    <source>
        <dbReference type="EMBL" id="CDW26076.1"/>
    </source>
</evidence>
<dbReference type="AlphaFoldDB" id="A0A0K2TKQ1"/>
<accession>A0A0K2TKQ1</accession>
<proteinExistence type="predicted"/>
<organism evidence="1">
    <name type="scientific">Lepeophtheirus salmonis</name>
    <name type="common">Salmon louse</name>
    <name type="synonym">Caligus salmonis</name>
    <dbReference type="NCBI Taxonomy" id="72036"/>
    <lineage>
        <taxon>Eukaryota</taxon>
        <taxon>Metazoa</taxon>
        <taxon>Ecdysozoa</taxon>
        <taxon>Arthropoda</taxon>
        <taxon>Crustacea</taxon>
        <taxon>Multicrustacea</taxon>
        <taxon>Hexanauplia</taxon>
        <taxon>Copepoda</taxon>
        <taxon>Siphonostomatoida</taxon>
        <taxon>Caligidae</taxon>
        <taxon>Lepeophtheirus</taxon>
    </lineage>
</organism>
<reference evidence="1" key="1">
    <citation type="submission" date="2014-05" db="EMBL/GenBank/DDBJ databases">
        <authorList>
            <person name="Chronopoulou M."/>
        </authorList>
    </citation>
    <scope>NUCLEOTIDE SEQUENCE</scope>
    <source>
        <tissue evidence="1">Whole organism</tissue>
    </source>
</reference>
<sequence length="111" mass="12499">MEGRFPQGLPQCDTVRQFSSRPIQGLQRLGSEAVVFIVMLPNVLETHKNFRTLISAVSFSSLNFIVSMDLKICNIIFQSCSSKDPCYVREASNPFKNTKLPRTLGSFKELP</sequence>
<name>A0A0K2TKQ1_LEPSM</name>
<dbReference type="EMBL" id="HACA01008715">
    <property type="protein sequence ID" value="CDW26076.1"/>
    <property type="molecule type" value="Transcribed_RNA"/>
</dbReference>